<evidence type="ECO:0000259" key="2">
    <source>
        <dbReference type="Pfam" id="PF14331"/>
    </source>
</evidence>
<feature type="transmembrane region" description="Helical" evidence="1">
    <location>
        <begin position="57"/>
        <end position="77"/>
    </location>
</feature>
<dbReference type="EMBL" id="JAGKQQ010000001">
    <property type="protein sequence ID" value="MBP3957279.1"/>
    <property type="molecule type" value="Genomic_DNA"/>
</dbReference>
<feature type="transmembrane region" description="Helical" evidence="1">
    <location>
        <begin position="14"/>
        <end position="37"/>
    </location>
</feature>
<name>A0ABS5BU75_9BACT</name>
<proteinExistence type="predicted"/>
<evidence type="ECO:0000256" key="1">
    <source>
        <dbReference type="SAM" id="Phobius"/>
    </source>
</evidence>
<protein>
    <recommendedName>
        <fullName evidence="2">Type VI secretion system component TssM1 N-terminal domain-containing protein</fullName>
    </recommendedName>
</protein>
<sequence length="501" mass="54528">MFTRFFTWLTSRKVLRVIVWTLHVLIVILVTLGLYAINQRYHLETELLSPFPGLYAYWLPLLFLLMYAGAWFGYWFFRLLTDPRDGSHPDIDDAWEAALKSLDAAGIDPTEVPLFLVIGKPRTDLADFFAATKLPFAVRAEPRTEGAPVQVYATRDAVFVVCPGASVLCRLADIFVSEARAAAPPPPPAGFDLLDSTERPLEVLPGSALVVVPEAGTASADVLDEWLPRPGVSDVPAVPADEADRLAGRLKYLCRLIAERRRPYCPANGIVWLVPVVGTSSEAVADRTAVACRADLLAAEAGLQVHCPAAAVVCDAQDLPGFRDLLRGLPEPLARERLLGRSFPLVPAVPAEKRPDVLFNGVDWVARSLVPGVAYQRFGSEAEGNGERWSPANARLWALLCELHTRRAALVRLLGQGITDGADRLPMLAGAYLAGTGPAEQDQAFVAGVVQQLIGLQNNVGWTATAIAEERDYRRMTAIGYAASLALVIAVGVFAYQTWLR</sequence>
<accession>A0ABS5BU75</accession>
<dbReference type="InterPro" id="IPR025743">
    <property type="entry name" value="TssM1_N"/>
</dbReference>
<feature type="domain" description="Type VI secretion system component TssM1 N-terminal" evidence="2">
    <location>
        <begin position="253"/>
        <end position="449"/>
    </location>
</feature>
<keyword evidence="4" id="KW-1185">Reference proteome</keyword>
<dbReference type="Pfam" id="PF14331">
    <property type="entry name" value="IcmF-related_N"/>
    <property type="match status" value="1"/>
</dbReference>
<keyword evidence="1" id="KW-0472">Membrane</keyword>
<evidence type="ECO:0000313" key="3">
    <source>
        <dbReference type="EMBL" id="MBP3957279.1"/>
    </source>
</evidence>
<reference evidence="3 4" key="1">
    <citation type="submission" date="2021-04" db="EMBL/GenBank/DDBJ databases">
        <authorList>
            <person name="Ivanova A."/>
        </authorList>
    </citation>
    <scope>NUCLEOTIDE SEQUENCE [LARGE SCALE GENOMIC DNA]</scope>
    <source>
        <strain evidence="3 4">G18</strain>
    </source>
</reference>
<feature type="transmembrane region" description="Helical" evidence="1">
    <location>
        <begin position="478"/>
        <end position="499"/>
    </location>
</feature>
<keyword evidence="1" id="KW-1133">Transmembrane helix</keyword>
<evidence type="ECO:0000313" key="4">
    <source>
        <dbReference type="Proteomes" id="UP000676565"/>
    </source>
</evidence>
<organism evidence="3 4">
    <name type="scientific">Gemmata palustris</name>
    <dbReference type="NCBI Taxonomy" id="2822762"/>
    <lineage>
        <taxon>Bacteria</taxon>
        <taxon>Pseudomonadati</taxon>
        <taxon>Planctomycetota</taxon>
        <taxon>Planctomycetia</taxon>
        <taxon>Gemmatales</taxon>
        <taxon>Gemmataceae</taxon>
        <taxon>Gemmata</taxon>
    </lineage>
</organism>
<dbReference type="RefSeq" id="WP_210656189.1">
    <property type="nucleotide sequence ID" value="NZ_JAGKQQ010000001.1"/>
</dbReference>
<keyword evidence="1" id="KW-0812">Transmembrane</keyword>
<gene>
    <name evidence="3" type="ORF">J8F10_18700</name>
</gene>
<comment type="caution">
    <text evidence="3">The sequence shown here is derived from an EMBL/GenBank/DDBJ whole genome shotgun (WGS) entry which is preliminary data.</text>
</comment>
<dbReference type="Proteomes" id="UP000676565">
    <property type="component" value="Unassembled WGS sequence"/>
</dbReference>